<evidence type="ECO:0000313" key="4">
    <source>
        <dbReference type="Proteomes" id="UP000821853"/>
    </source>
</evidence>
<evidence type="ECO:0000259" key="2">
    <source>
        <dbReference type="Pfam" id="PF20700"/>
    </source>
</evidence>
<reference evidence="3 4" key="1">
    <citation type="journal article" date="2020" name="Cell">
        <title>Large-Scale Comparative Analyses of Tick Genomes Elucidate Their Genetic Diversity and Vector Capacities.</title>
        <authorList>
            <consortium name="Tick Genome and Microbiome Consortium (TIGMIC)"/>
            <person name="Jia N."/>
            <person name="Wang J."/>
            <person name="Shi W."/>
            <person name="Du L."/>
            <person name="Sun Y."/>
            <person name="Zhan W."/>
            <person name="Jiang J.F."/>
            <person name="Wang Q."/>
            <person name="Zhang B."/>
            <person name="Ji P."/>
            <person name="Bell-Sakyi L."/>
            <person name="Cui X.M."/>
            <person name="Yuan T.T."/>
            <person name="Jiang B.G."/>
            <person name="Yang W.F."/>
            <person name="Lam T.T."/>
            <person name="Chang Q.C."/>
            <person name="Ding S.J."/>
            <person name="Wang X.J."/>
            <person name="Zhu J.G."/>
            <person name="Ruan X.D."/>
            <person name="Zhao L."/>
            <person name="Wei J.T."/>
            <person name="Ye R.Z."/>
            <person name="Que T.C."/>
            <person name="Du C.H."/>
            <person name="Zhou Y.H."/>
            <person name="Cheng J.X."/>
            <person name="Dai P.F."/>
            <person name="Guo W.B."/>
            <person name="Han X.H."/>
            <person name="Huang E.J."/>
            <person name="Li L.F."/>
            <person name="Wei W."/>
            <person name="Gao Y.C."/>
            <person name="Liu J.Z."/>
            <person name="Shao H.Z."/>
            <person name="Wang X."/>
            <person name="Wang C.C."/>
            <person name="Yang T.C."/>
            <person name="Huo Q.B."/>
            <person name="Li W."/>
            <person name="Chen H.Y."/>
            <person name="Chen S.E."/>
            <person name="Zhou L.G."/>
            <person name="Ni X.B."/>
            <person name="Tian J.H."/>
            <person name="Sheng Y."/>
            <person name="Liu T."/>
            <person name="Pan Y.S."/>
            <person name="Xia L.Y."/>
            <person name="Li J."/>
            <person name="Zhao F."/>
            <person name="Cao W.C."/>
        </authorList>
    </citation>
    <scope>NUCLEOTIDE SEQUENCE [LARGE SCALE GENOMIC DNA]</scope>
    <source>
        <strain evidence="3">HaeL-2018</strain>
    </source>
</reference>
<dbReference type="InterPro" id="IPR049012">
    <property type="entry name" value="Mutator_transp_dom"/>
</dbReference>
<feature type="domain" description="Mutator-like transposase" evidence="2">
    <location>
        <begin position="11"/>
        <end position="171"/>
    </location>
</feature>
<dbReference type="OrthoDB" id="6506224at2759"/>
<dbReference type="Pfam" id="PF20700">
    <property type="entry name" value="Mutator"/>
    <property type="match status" value="1"/>
</dbReference>
<evidence type="ECO:0000256" key="1">
    <source>
        <dbReference type="SAM" id="MobiDB-lite"/>
    </source>
</evidence>
<dbReference type="VEuPathDB" id="VectorBase:HLOH_057767"/>
<dbReference type="Proteomes" id="UP000821853">
    <property type="component" value="Unassembled WGS sequence"/>
</dbReference>
<organism evidence="3 4">
    <name type="scientific">Haemaphysalis longicornis</name>
    <name type="common">Bush tick</name>
    <dbReference type="NCBI Taxonomy" id="44386"/>
    <lineage>
        <taxon>Eukaryota</taxon>
        <taxon>Metazoa</taxon>
        <taxon>Ecdysozoa</taxon>
        <taxon>Arthropoda</taxon>
        <taxon>Chelicerata</taxon>
        <taxon>Arachnida</taxon>
        <taxon>Acari</taxon>
        <taxon>Parasitiformes</taxon>
        <taxon>Ixodida</taxon>
        <taxon>Ixodoidea</taxon>
        <taxon>Ixodidae</taxon>
        <taxon>Haemaphysalinae</taxon>
        <taxon>Haemaphysalis</taxon>
    </lineage>
</organism>
<dbReference type="EMBL" id="JABSTR010001252">
    <property type="protein sequence ID" value="KAH9383841.1"/>
    <property type="molecule type" value="Genomic_DNA"/>
</dbReference>
<feature type="compositionally biased region" description="Polar residues" evidence="1">
    <location>
        <begin position="9"/>
        <end position="27"/>
    </location>
</feature>
<gene>
    <name evidence="3" type="ORF">HPB48_025611</name>
</gene>
<protein>
    <recommendedName>
        <fullName evidence="2">Mutator-like transposase domain-containing protein</fullName>
    </recommendedName>
</protein>
<sequence length="325" mass="35869">MAPSPAVRTMTNGSPATNAKKNTSSKAGQMEVEAGKMLFERSLQKRNLRYTTVVCDGDSRTYNAVRDAKVYGYVEVQKEDCINHVQKRMRTAARNLLQTHRGVGKRSLGGRGRLTADLIDKLALYYGRALKSHVGDVDAMHRAVMATYYHVTSTDGSPNHTFCPAGEQSWCRHNAATAKGEPQPKHNYNLPSDVAEALLPVYKHLSEKSLLQRCVRGKTQNSNESFHSVIWSLISKDQHSSLFAVEAAVAEAVLRFNTGNKHASTAILGEMNMNAMVTNSKRAQEKDLRRSTGSAKKRAASLGLANIVRRRHRDGMHADYAPGAF</sequence>
<comment type="caution">
    <text evidence="3">The sequence shown here is derived from an EMBL/GenBank/DDBJ whole genome shotgun (WGS) entry which is preliminary data.</text>
</comment>
<keyword evidence="4" id="KW-1185">Reference proteome</keyword>
<dbReference type="OMA" id="MHADYAP"/>
<dbReference type="AlphaFoldDB" id="A0A9J6HA08"/>
<name>A0A9J6HA08_HAELO</name>
<accession>A0A9J6HA08</accession>
<feature type="region of interest" description="Disordered" evidence="1">
    <location>
        <begin position="1"/>
        <end position="28"/>
    </location>
</feature>
<evidence type="ECO:0000313" key="3">
    <source>
        <dbReference type="EMBL" id="KAH9383841.1"/>
    </source>
</evidence>
<proteinExistence type="predicted"/>